<dbReference type="SUPFAM" id="SSF55073">
    <property type="entry name" value="Nucleotide cyclase"/>
    <property type="match status" value="1"/>
</dbReference>
<evidence type="ECO:0000256" key="2">
    <source>
        <dbReference type="ARBA" id="ARBA00012282"/>
    </source>
</evidence>
<gene>
    <name evidence="9" type="ORF">FLL46_10130</name>
</gene>
<evidence type="ECO:0000259" key="5">
    <source>
        <dbReference type="PROSITE" id="PS50112"/>
    </source>
</evidence>
<dbReference type="InterPro" id="IPR052155">
    <property type="entry name" value="Biofilm_reg_signaling"/>
</dbReference>
<sequence>MQKPDLTRPFISFCFSGLLILSLINTSSLFARTALSFQHLNDRDGLTSVALFDITQDSHGFIWFAGDNGLHRFDGHRFIDFNHDPDDQTSLTSNTVYNLLVANNELWLTTADGYLHHLLPDGSFEHFAIQNSVDGESQRADPYNILFDNKESIWISTSQGVFSFSIQQKKFTSHVAPKDNEILFSLSFDDATRVLYIGASGGNIYQLLVDSTEQKSAVLKTPNGLTAINIFIDKSRWIVTAEKIFQWKSDNQLVEVEIPKDAEFNGIRESAMHNGIIWLFSDIHGLFRYSISEKTLQNYVPDPHDLQSIKSRSVSVGYVDQGEQLWLGSPGVGAFRTSLRSTGFNKIAAQNMGQTGLSNNDYCDISEAKSGELYFSTCTAGFRKLSRDRKHFTDLTYKLSSAMNSNNGKHNDLVNVMSHWVENENSIWLGTFEELIHWNGEDEAKVFSVSRSPNQLPSSALTIHKDPQQRLWIGTYIGISQFLPDKNHFINFNNPTENRKALSAKTVLVIKDAGKDELWLGTRGQGLWRFNVINGNTTQYAFDYNIANSISNNDIYDIVETRNGTLWVGTGAGLNKAIFNKETSQYEFKRYTHKHGLVDDRIRSIVEAPDGKLWLGTNSGIISFNPDTEASLFFNYSHNLPAGGYNSSAGLLSQDGYIYIGGYNGLAQITPKQPQTAFQQFPLVVTGYSIGNRKVKVLDPTNVPLLELDYENNRLKLEFSILDFSAPEFHRYQYRLKGFENEWQEIGPQAEAIYNHLPSGNYTLDITNKNNGDNSKLGHIMLAVKVNPAPWRSSLAYLLYVSVTLSILAIVTYFSWKKRLRERAYVNAIKTSEERMKLALKGSGNVIWDWKVKSNEVYRAGLSILGYEEMEITTPIESFDQIIHPEDKEYWRQLAKKILNGKQNKFSAELRLRHKEGRWVWIRNEGEVVRSYRDTGKPLRIAGTLQNITAQKFAEQELRQLANYDTLTGLPNRNYFDKILPELITQNNDNNALLALLFVDIDRFKNINDSLGHQFGDKVLIAAAKRLQETLPDSTVIARFGGDEFTIILTESKHESDIKVIAKSLLDSFSRTLSVDNTEVIVSLSIGISLCPNDSQVSHTLIQYADTAMYYSKSAGRNTYSMFNIEYLARTSKRLELENSLHHALEAGEFYPVYQPKMDVESGLCKSAEALLRWHSKEHGLIPPSDFIPILEDTGLISPVTDWLLEEVCNQYTKWTSNHDVEINLAVNLSVRQLMRQPITDAVTTILAKTQTPASSIELEITESALMENASQLASMLGELKSLGVNLSIDDFGTGYSSFSYLSQLPVDKLKIDKSFIDKIESGERAKTLCLAIISMAHELGLKVVAEGVENQNQLSFLVEARCDEIQGYYYSKPLTSEQFETFLLNSSSVKKIL</sequence>
<evidence type="ECO:0000313" key="9">
    <source>
        <dbReference type="EMBL" id="TQV87734.1"/>
    </source>
</evidence>
<dbReference type="SUPFAM" id="SSF141868">
    <property type="entry name" value="EAL domain-like"/>
    <property type="match status" value="1"/>
</dbReference>
<dbReference type="Gene3D" id="3.30.450.20">
    <property type="entry name" value="PAS domain"/>
    <property type="match status" value="1"/>
</dbReference>
<dbReference type="CDD" id="cd01949">
    <property type="entry name" value="GGDEF"/>
    <property type="match status" value="1"/>
</dbReference>
<evidence type="ECO:0000259" key="6">
    <source>
        <dbReference type="PROSITE" id="PS50113"/>
    </source>
</evidence>
<dbReference type="Pfam" id="PF08447">
    <property type="entry name" value="PAS_3"/>
    <property type="match status" value="1"/>
</dbReference>
<dbReference type="SMART" id="SM00267">
    <property type="entry name" value="GGDEF"/>
    <property type="match status" value="1"/>
</dbReference>
<dbReference type="PANTHER" id="PTHR44757">
    <property type="entry name" value="DIGUANYLATE CYCLASE DGCP"/>
    <property type="match status" value="1"/>
</dbReference>
<dbReference type="FunFam" id="3.20.20.450:FF:000001">
    <property type="entry name" value="Cyclic di-GMP phosphodiesterase yahA"/>
    <property type="match status" value="1"/>
</dbReference>
<dbReference type="InterPro" id="IPR000014">
    <property type="entry name" value="PAS"/>
</dbReference>
<dbReference type="InterPro" id="IPR011123">
    <property type="entry name" value="Y_Y_Y"/>
</dbReference>
<reference evidence="9 10" key="1">
    <citation type="submission" date="2019-07" db="EMBL/GenBank/DDBJ databases">
        <title>Draft genome for Aliikangiella sp. M105.</title>
        <authorList>
            <person name="Wang G."/>
        </authorList>
    </citation>
    <scope>NUCLEOTIDE SEQUENCE [LARGE SCALE GENOMIC DNA]</scope>
    <source>
        <strain evidence="9 10">M105</strain>
    </source>
</reference>
<dbReference type="Gene3D" id="2.130.10.10">
    <property type="entry name" value="YVTN repeat-like/Quinoprotein amine dehydrogenase"/>
    <property type="match status" value="3"/>
</dbReference>
<dbReference type="InterPro" id="IPR029787">
    <property type="entry name" value="Nucleotide_cyclase"/>
</dbReference>
<accession>A0A545UE40</accession>
<dbReference type="GO" id="GO:0071732">
    <property type="term" value="P:cellular response to nitric oxide"/>
    <property type="evidence" value="ECO:0007669"/>
    <property type="project" value="UniProtKB-ARBA"/>
</dbReference>
<dbReference type="PROSITE" id="PS50113">
    <property type="entry name" value="PAC"/>
    <property type="match status" value="1"/>
</dbReference>
<keyword evidence="3" id="KW-0973">c-di-GMP</keyword>
<dbReference type="RefSeq" id="WP_142893395.1">
    <property type="nucleotide sequence ID" value="NZ_ML660163.1"/>
</dbReference>
<dbReference type="NCBIfam" id="TIGR00254">
    <property type="entry name" value="GGDEF"/>
    <property type="match status" value="1"/>
</dbReference>
<dbReference type="InterPro" id="IPR015943">
    <property type="entry name" value="WD40/YVTN_repeat-like_dom_sf"/>
</dbReference>
<dbReference type="InterPro" id="IPR043128">
    <property type="entry name" value="Rev_trsase/Diguanyl_cyclase"/>
</dbReference>
<dbReference type="PROSITE" id="PS50112">
    <property type="entry name" value="PAS"/>
    <property type="match status" value="1"/>
</dbReference>
<dbReference type="Proteomes" id="UP000315439">
    <property type="component" value="Unassembled WGS sequence"/>
</dbReference>
<dbReference type="NCBIfam" id="TIGR00229">
    <property type="entry name" value="sensory_box"/>
    <property type="match status" value="1"/>
</dbReference>
<dbReference type="CDD" id="cd00130">
    <property type="entry name" value="PAS"/>
    <property type="match status" value="1"/>
</dbReference>
<dbReference type="Pfam" id="PF00563">
    <property type="entry name" value="EAL"/>
    <property type="match status" value="1"/>
</dbReference>
<dbReference type="Gene3D" id="3.30.70.270">
    <property type="match status" value="1"/>
</dbReference>
<dbReference type="SMART" id="SM00052">
    <property type="entry name" value="EAL"/>
    <property type="match status" value="1"/>
</dbReference>
<feature type="domain" description="GGDEF" evidence="8">
    <location>
        <begin position="992"/>
        <end position="1125"/>
    </location>
</feature>
<comment type="cofactor">
    <cofactor evidence="1">
        <name>Mg(2+)</name>
        <dbReference type="ChEBI" id="CHEBI:18420"/>
    </cofactor>
</comment>
<dbReference type="GO" id="GO:0071111">
    <property type="term" value="F:cyclic-guanylate-specific phosphodiesterase activity"/>
    <property type="evidence" value="ECO:0007669"/>
    <property type="project" value="UniProtKB-EC"/>
</dbReference>
<dbReference type="EC" id="3.1.4.52" evidence="2"/>
<dbReference type="Pfam" id="PF00990">
    <property type="entry name" value="GGDEF"/>
    <property type="match status" value="1"/>
</dbReference>
<dbReference type="CDD" id="cd01948">
    <property type="entry name" value="EAL"/>
    <property type="match status" value="1"/>
</dbReference>
<evidence type="ECO:0000256" key="1">
    <source>
        <dbReference type="ARBA" id="ARBA00001946"/>
    </source>
</evidence>
<dbReference type="InterPro" id="IPR013783">
    <property type="entry name" value="Ig-like_fold"/>
</dbReference>
<organism evidence="9 10">
    <name type="scientific">Aliikangiella coralliicola</name>
    <dbReference type="NCBI Taxonomy" id="2592383"/>
    <lineage>
        <taxon>Bacteria</taxon>
        <taxon>Pseudomonadati</taxon>
        <taxon>Pseudomonadota</taxon>
        <taxon>Gammaproteobacteria</taxon>
        <taxon>Oceanospirillales</taxon>
        <taxon>Pleioneaceae</taxon>
        <taxon>Aliikangiella</taxon>
    </lineage>
</organism>
<comment type="catalytic activity">
    <reaction evidence="4">
        <text>3',3'-c-di-GMP + H2O = 5'-phosphoguanylyl(3'-&gt;5')guanosine + H(+)</text>
        <dbReference type="Rhea" id="RHEA:24902"/>
        <dbReference type="ChEBI" id="CHEBI:15377"/>
        <dbReference type="ChEBI" id="CHEBI:15378"/>
        <dbReference type="ChEBI" id="CHEBI:58754"/>
        <dbReference type="ChEBI" id="CHEBI:58805"/>
        <dbReference type="EC" id="3.1.4.52"/>
    </reaction>
    <physiologicalReaction direction="left-to-right" evidence="4">
        <dbReference type="Rhea" id="RHEA:24903"/>
    </physiologicalReaction>
</comment>
<dbReference type="Pfam" id="PF07495">
    <property type="entry name" value="Y_Y_Y"/>
    <property type="match status" value="1"/>
</dbReference>
<dbReference type="InterPro" id="IPR000160">
    <property type="entry name" value="GGDEF_dom"/>
</dbReference>
<evidence type="ECO:0000256" key="4">
    <source>
        <dbReference type="ARBA" id="ARBA00051114"/>
    </source>
</evidence>
<evidence type="ECO:0000256" key="3">
    <source>
        <dbReference type="ARBA" id="ARBA00022636"/>
    </source>
</evidence>
<name>A0A545UE40_9GAMM</name>
<dbReference type="EMBL" id="VIKS01000006">
    <property type="protein sequence ID" value="TQV87734.1"/>
    <property type="molecule type" value="Genomic_DNA"/>
</dbReference>
<dbReference type="InterPro" id="IPR011110">
    <property type="entry name" value="Reg_prop"/>
</dbReference>
<evidence type="ECO:0000313" key="10">
    <source>
        <dbReference type="Proteomes" id="UP000315439"/>
    </source>
</evidence>
<evidence type="ECO:0000259" key="7">
    <source>
        <dbReference type="PROSITE" id="PS50883"/>
    </source>
</evidence>
<dbReference type="PANTHER" id="PTHR44757:SF2">
    <property type="entry name" value="BIOFILM ARCHITECTURE MAINTENANCE PROTEIN MBAA"/>
    <property type="match status" value="1"/>
</dbReference>
<dbReference type="Gene3D" id="2.60.40.10">
    <property type="entry name" value="Immunoglobulins"/>
    <property type="match status" value="1"/>
</dbReference>
<dbReference type="Gene3D" id="3.20.20.450">
    <property type="entry name" value="EAL domain"/>
    <property type="match status" value="1"/>
</dbReference>
<dbReference type="FunFam" id="3.30.70.270:FF:000001">
    <property type="entry name" value="Diguanylate cyclase domain protein"/>
    <property type="match status" value="1"/>
</dbReference>
<feature type="domain" description="EAL" evidence="7">
    <location>
        <begin position="1134"/>
        <end position="1388"/>
    </location>
</feature>
<dbReference type="InterPro" id="IPR001610">
    <property type="entry name" value="PAC"/>
</dbReference>
<keyword evidence="10" id="KW-1185">Reference proteome</keyword>
<dbReference type="PROSITE" id="PS50887">
    <property type="entry name" value="GGDEF"/>
    <property type="match status" value="1"/>
</dbReference>
<dbReference type="InterPro" id="IPR000700">
    <property type="entry name" value="PAS-assoc_C"/>
</dbReference>
<dbReference type="SUPFAM" id="SSF63829">
    <property type="entry name" value="Calcium-dependent phosphotriesterase"/>
    <property type="match status" value="2"/>
</dbReference>
<dbReference type="SMART" id="SM00086">
    <property type="entry name" value="PAC"/>
    <property type="match status" value="1"/>
</dbReference>
<protein>
    <recommendedName>
        <fullName evidence="2">cyclic-guanylate-specific phosphodiesterase</fullName>
        <ecNumber evidence="2">3.1.4.52</ecNumber>
    </recommendedName>
</protein>
<dbReference type="Pfam" id="PF07494">
    <property type="entry name" value="Reg_prop"/>
    <property type="match status" value="2"/>
</dbReference>
<comment type="caution">
    <text evidence="9">The sequence shown here is derived from an EMBL/GenBank/DDBJ whole genome shotgun (WGS) entry which is preliminary data.</text>
</comment>
<dbReference type="InterPro" id="IPR035965">
    <property type="entry name" value="PAS-like_dom_sf"/>
</dbReference>
<dbReference type="OrthoDB" id="176203at2"/>
<dbReference type="PROSITE" id="PS50883">
    <property type="entry name" value="EAL"/>
    <property type="match status" value="1"/>
</dbReference>
<feature type="domain" description="PAS" evidence="5">
    <location>
        <begin position="863"/>
        <end position="902"/>
    </location>
</feature>
<dbReference type="InterPro" id="IPR013655">
    <property type="entry name" value="PAS_fold_3"/>
</dbReference>
<feature type="domain" description="PAC" evidence="6">
    <location>
        <begin position="906"/>
        <end position="960"/>
    </location>
</feature>
<dbReference type="SUPFAM" id="SSF55785">
    <property type="entry name" value="PYP-like sensor domain (PAS domain)"/>
    <property type="match status" value="1"/>
</dbReference>
<proteinExistence type="predicted"/>
<dbReference type="InterPro" id="IPR001633">
    <property type="entry name" value="EAL_dom"/>
</dbReference>
<evidence type="ECO:0000259" key="8">
    <source>
        <dbReference type="PROSITE" id="PS50887"/>
    </source>
</evidence>
<dbReference type="InterPro" id="IPR035919">
    <property type="entry name" value="EAL_sf"/>
</dbReference>